<keyword evidence="2" id="KW-1185">Reference proteome</keyword>
<protein>
    <submittedName>
        <fullName evidence="1">Uncharacterized protein</fullName>
    </submittedName>
</protein>
<sequence>MGCMAVSADDNTYVRDQNARVDPIFTLGMMTVAGLRDILADLPDDAVVVVARDGAGGGEDCSPLADVEEGWFFPAAGDSAPLGRDADGNVHEPGPGDLYAVLLRPTG</sequence>
<dbReference type="AlphaFoldDB" id="A0A919S8F4"/>
<evidence type="ECO:0000313" key="2">
    <source>
        <dbReference type="Proteomes" id="UP000681340"/>
    </source>
</evidence>
<name>A0A919S8F4_9ACTN</name>
<organism evidence="1 2">
    <name type="scientific">Actinoplanes auranticolor</name>
    <dbReference type="NCBI Taxonomy" id="47988"/>
    <lineage>
        <taxon>Bacteria</taxon>
        <taxon>Bacillati</taxon>
        <taxon>Actinomycetota</taxon>
        <taxon>Actinomycetes</taxon>
        <taxon>Micromonosporales</taxon>
        <taxon>Micromonosporaceae</taxon>
        <taxon>Actinoplanes</taxon>
    </lineage>
</organism>
<gene>
    <name evidence="1" type="ORF">Aau02nite_21950</name>
</gene>
<dbReference type="Proteomes" id="UP000681340">
    <property type="component" value="Unassembled WGS sequence"/>
</dbReference>
<dbReference type="EMBL" id="BOQL01000018">
    <property type="protein sequence ID" value="GIM66167.1"/>
    <property type="molecule type" value="Genomic_DNA"/>
</dbReference>
<evidence type="ECO:0000313" key="1">
    <source>
        <dbReference type="EMBL" id="GIM66167.1"/>
    </source>
</evidence>
<reference evidence="1" key="1">
    <citation type="submission" date="2021-03" db="EMBL/GenBank/DDBJ databases">
        <title>Whole genome shotgun sequence of Actinoplanes auranticolor NBRC 12245.</title>
        <authorList>
            <person name="Komaki H."/>
            <person name="Tamura T."/>
        </authorList>
    </citation>
    <scope>NUCLEOTIDE SEQUENCE</scope>
    <source>
        <strain evidence="1">NBRC 12245</strain>
    </source>
</reference>
<accession>A0A919S8F4</accession>
<comment type="caution">
    <text evidence="1">The sequence shown here is derived from an EMBL/GenBank/DDBJ whole genome shotgun (WGS) entry which is preliminary data.</text>
</comment>
<proteinExistence type="predicted"/>